<evidence type="ECO:0000313" key="11">
    <source>
        <dbReference type="EMBL" id="KAJ7337307.1"/>
    </source>
</evidence>
<evidence type="ECO:0000256" key="2">
    <source>
        <dbReference type="ARBA" id="ARBA00022946"/>
    </source>
</evidence>
<evidence type="ECO:0000256" key="5">
    <source>
        <dbReference type="ARBA" id="ARBA00023128"/>
    </source>
</evidence>
<dbReference type="EMBL" id="MU827781">
    <property type="protein sequence ID" value="KAJ7337307.1"/>
    <property type="molecule type" value="Genomic_DNA"/>
</dbReference>
<evidence type="ECO:0000256" key="1">
    <source>
        <dbReference type="ARBA" id="ARBA00004173"/>
    </source>
</evidence>
<gene>
    <name evidence="11" type="primary">MRPL38</name>
    <name evidence="11" type="ORF">OS493_010167</name>
</gene>
<dbReference type="Proteomes" id="UP001163046">
    <property type="component" value="Unassembled WGS sequence"/>
</dbReference>
<comment type="caution">
    <text evidence="11">The sequence shown here is derived from an EMBL/GenBank/DDBJ whole genome shotgun (WGS) entry which is preliminary data.</text>
</comment>
<keyword evidence="5" id="KW-0496">Mitochondrion</keyword>
<dbReference type="Pfam" id="PF01161">
    <property type="entry name" value="PBP"/>
    <property type="match status" value="1"/>
</dbReference>
<keyword evidence="10" id="KW-1133">Transmembrane helix</keyword>
<organism evidence="11 12">
    <name type="scientific">Desmophyllum pertusum</name>
    <dbReference type="NCBI Taxonomy" id="174260"/>
    <lineage>
        <taxon>Eukaryota</taxon>
        <taxon>Metazoa</taxon>
        <taxon>Cnidaria</taxon>
        <taxon>Anthozoa</taxon>
        <taxon>Hexacorallia</taxon>
        <taxon>Scleractinia</taxon>
        <taxon>Caryophylliina</taxon>
        <taxon>Caryophylliidae</taxon>
        <taxon>Desmophyllum</taxon>
    </lineage>
</organism>
<comment type="subcellular location">
    <subcellularLocation>
        <location evidence="1">Mitochondrion</location>
    </subcellularLocation>
</comment>
<evidence type="ECO:0000256" key="10">
    <source>
        <dbReference type="SAM" id="Phobius"/>
    </source>
</evidence>
<dbReference type="Gene3D" id="3.90.280.10">
    <property type="entry name" value="PEBP-like"/>
    <property type="match status" value="1"/>
</dbReference>
<comment type="similarity">
    <text evidence="7">Belongs to the phosphatidylethanolamine-binding protein family. Mitochondrion-specific ribosomal protein mL38 subfamily.</text>
</comment>
<evidence type="ECO:0000256" key="4">
    <source>
        <dbReference type="ARBA" id="ARBA00023054"/>
    </source>
</evidence>
<feature type="transmembrane region" description="Helical" evidence="10">
    <location>
        <begin position="16"/>
        <end position="37"/>
    </location>
</feature>
<evidence type="ECO:0000256" key="3">
    <source>
        <dbReference type="ARBA" id="ARBA00022980"/>
    </source>
</evidence>
<keyword evidence="4" id="KW-0175">Coiled coil</keyword>
<protein>
    <recommendedName>
        <fullName evidence="8">Large ribosomal subunit protein mL38</fullName>
    </recommendedName>
    <alternativeName>
        <fullName evidence="9">39S ribosomal protein L38, mitochondrial</fullName>
    </alternativeName>
</protein>
<dbReference type="AlphaFoldDB" id="A0A9W9YI02"/>
<dbReference type="SUPFAM" id="SSF49777">
    <property type="entry name" value="PEBP-like"/>
    <property type="match status" value="1"/>
</dbReference>
<evidence type="ECO:0000313" key="12">
    <source>
        <dbReference type="Proteomes" id="UP001163046"/>
    </source>
</evidence>
<dbReference type="PANTHER" id="PTHR11362">
    <property type="entry name" value="PHOSPHATIDYLETHANOLAMINE-BINDING PROTEIN"/>
    <property type="match status" value="1"/>
</dbReference>
<dbReference type="InterPro" id="IPR035810">
    <property type="entry name" value="PEBP_euk"/>
</dbReference>
<accession>A0A9W9YI02</accession>
<reference evidence="11" key="1">
    <citation type="submission" date="2023-01" db="EMBL/GenBank/DDBJ databases">
        <title>Genome assembly of the deep-sea coral Lophelia pertusa.</title>
        <authorList>
            <person name="Herrera S."/>
            <person name="Cordes E."/>
        </authorList>
    </citation>
    <scope>NUCLEOTIDE SEQUENCE</scope>
    <source>
        <strain evidence="11">USNM1676648</strain>
        <tissue evidence="11">Polyp</tissue>
    </source>
</reference>
<dbReference type="OrthoDB" id="2153661at2759"/>
<keyword evidence="6" id="KW-0687">Ribonucleoprotein</keyword>
<evidence type="ECO:0000256" key="9">
    <source>
        <dbReference type="ARBA" id="ARBA00041206"/>
    </source>
</evidence>
<dbReference type="InterPro" id="IPR036610">
    <property type="entry name" value="PEBP-like_sf"/>
</dbReference>
<keyword evidence="3 11" id="KW-0689">Ribosomal protein</keyword>
<keyword evidence="10" id="KW-0472">Membrane</keyword>
<dbReference type="InterPro" id="IPR008914">
    <property type="entry name" value="PEBP"/>
</dbReference>
<sequence length="402" mass="46236">MTVTVRPTIRDYYSSFLPYVLVALCLTAAVIVGFTFYRRSKLREVRVRPEPEPQTEEELLVLPSRKSTIVRPCSAPNDTTRKAHYQSDVKLSNEDAEEYSREMLPLPLRLARQTFHIQTSNMVTEGSQETVDLLTKRKELRKTKSAIYKKNRRDPAMERAAREGTLLIPLETVRKEWLARSEFSTTTKLARHYDIFEHMFNGEEFKITVGMSVAFGETDHVLNGNFLTPYQASSKPTVNYSCSEDSHWTLVFTNPDGNMINKDAEFLHWMIGNIPGSRIADGEVLSEYLPPVPVQGTGFHRYVFCLLKQSGKLDLGKHVCRNGRDITSRTFSLSQFLSDHKEDLTPAGLCFFQATWDENVTQTFMEMLGMTEPVYKAKEFLTPEQIEKNLTRDLAERKYRNM</sequence>
<evidence type="ECO:0000256" key="6">
    <source>
        <dbReference type="ARBA" id="ARBA00023274"/>
    </source>
</evidence>
<keyword evidence="2" id="KW-0809">Transit peptide</keyword>
<keyword evidence="10" id="KW-0812">Transmembrane</keyword>
<name>A0A9W9YI02_9CNID</name>
<dbReference type="GO" id="GO:0005762">
    <property type="term" value="C:mitochondrial large ribosomal subunit"/>
    <property type="evidence" value="ECO:0007669"/>
    <property type="project" value="TreeGrafter"/>
</dbReference>
<evidence type="ECO:0000256" key="8">
    <source>
        <dbReference type="ARBA" id="ARBA00039444"/>
    </source>
</evidence>
<dbReference type="CDD" id="cd00866">
    <property type="entry name" value="PEBP_euk"/>
    <property type="match status" value="1"/>
</dbReference>
<evidence type="ECO:0000256" key="7">
    <source>
        <dbReference type="ARBA" id="ARBA00038016"/>
    </source>
</evidence>
<proteinExistence type="inferred from homology"/>
<dbReference type="PANTHER" id="PTHR11362:SF133">
    <property type="entry name" value="LARGE RIBOSOMAL SUBUNIT PROTEIN ML38"/>
    <property type="match status" value="1"/>
</dbReference>
<keyword evidence="12" id="KW-1185">Reference proteome</keyword>